<organism evidence="2 3">
    <name type="scientific">Mucilaginibacter auburnensis</name>
    <dbReference type="NCBI Taxonomy" id="1457233"/>
    <lineage>
        <taxon>Bacteria</taxon>
        <taxon>Pseudomonadati</taxon>
        <taxon>Bacteroidota</taxon>
        <taxon>Sphingobacteriia</taxon>
        <taxon>Sphingobacteriales</taxon>
        <taxon>Sphingobacteriaceae</taxon>
        <taxon>Mucilaginibacter</taxon>
    </lineage>
</organism>
<dbReference type="PANTHER" id="PTHR30543:SF21">
    <property type="entry name" value="NAD(P)H-DEPENDENT FMN REDUCTASE LOT6"/>
    <property type="match status" value="1"/>
</dbReference>
<dbReference type="EMBL" id="PGFJ01000001">
    <property type="protein sequence ID" value="PJJ84203.1"/>
    <property type="molecule type" value="Genomic_DNA"/>
</dbReference>
<proteinExistence type="predicted"/>
<dbReference type="InterPro" id="IPR029039">
    <property type="entry name" value="Flavoprotein-like_sf"/>
</dbReference>
<reference evidence="2 3" key="1">
    <citation type="submission" date="2017-11" db="EMBL/GenBank/DDBJ databases">
        <title>Genomic Encyclopedia of Archaeal and Bacterial Type Strains, Phase II (KMG-II): From Individual Species to Whole Genera.</title>
        <authorList>
            <person name="Goeker M."/>
        </authorList>
    </citation>
    <scope>NUCLEOTIDE SEQUENCE [LARGE SCALE GENOMIC DNA]</scope>
    <source>
        <strain evidence="2 3">DSM 28175</strain>
    </source>
</reference>
<dbReference type="PANTHER" id="PTHR30543">
    <property type="entry name" value="CHROMATE REDUCTASE"/>
    <property type="match status" value="1"/>
</dbReference>
<sequence length="201" mass="22846">MCEIIPAQFYLYGMENLKIITSTTRQGNKGIAIANWITQLAKQDERFNVELISLADFDLPLMDEPNHPRMQQYQNESTKKWSAIINGADAFIIVLAEYNHSFPAPIKNALDHLYKEWNHKPVGVVSYGGLSAGLRSFQALKPVLNALNMVPVLESVSVPFFTKFINDEEEFVPDESVVKSAHVMLNEIHKWSLTLKPMRVK</sequence>
<dbReference type="InterPro" id="IPR050712">
    <property type="entry name" value="NAD(P)H-dep_reductase"/>
</dbReference>
<dbReference type="AlphaFoldDB" id="A0A2H9VTQ1"/>
<comment type="caution">
    <text evidence="2">The sequence shown here is derived from an EMBL/GenBank/DDBJ whole genome shotgun (WGS) entry which is preliminary data.</text>
</comment>
<name>A0A2H9VTQ1_9SPHI</name>
<dbReference type="Pfam" id="PF03358">
    <property type="entry name" value="FMN_red"/>
    <property type="match status" value="1"/>
</dbReference>
<dbReference type="InterPro" id="IPR005025">
    <property type="entry name" value="FMN_Rdtase-like_dom"/>
</dbReference>
<accession>A0A2H9VTQ1</accession>
<dbReference type="GO" id="GO:0016491">
    <property type="term" value="F:oxidoreductase activity"/>
    <property type="evidence" value="ECO:0007669"/>
    <property type="project" value="InterPro"/>
</dbReference>
<evidence type="ECO:0000259" key="1">
    <source>
        <dbReference type="Pfam" id="PF03358"/>
    </source>
</evidence>
<dbReference type="Proteomes" id="UP000242687">
    <property type="component" value="Unassembled WGS sequence"/>
</dbReference>
<dbReference type="SUPFAM" id="SSF52218">
    <property type="entry name" value="Flavoproteins"/>
    <property type="match status" value="1"/>
</dbReference>
<protein>
    <submittedName>
        <fullName evidence="2">NAD(P)H-dependent FMN reductase</fullName>
    </submittedName>
</protein>
<evidence type="ECO:0000313" key="2">
    <source>
        <dbReference type="EMBL" id="PJJ84203.1"/>
    </source>
</evidence>
<feature type="domain" description="NADPH-dependent FMN reductase-like" evidence="1">
    <location>
        <begin position="19"/>
        <end position="161"/>
    </location>
</feature>
<dbReference type="GO" id="GO:0005829">
    <property type="term" value="C:cytosol"/>
    <property type="evidence" value="ECO:0007669"/>
    <property type="project" value="TreeGrafter"/>
</dbReference>
<dbReference type="Gene3D" id="3.40.50.360">
    <property type="match status" value="1"/>
</dbReference>
<keyword evidence="3" id="KW-1185">Reference proteome</keyword>
<gene>
    <name evidence="2" type="ORF">CLV57_1213</name>
</gene>
<dbReference type="GO" id="GO:0010181">
    <property type="term" value="F:FMN binding"/>
    <property type="evidence" value="ECO:0007669"/>
    <property type="project" value="TreeGrafter"/>
</dbReference>
<evidence type="ECO:0000313" key="3">
    <source>
        <dbReference type="Proteomes" id="UP000242687"/>
    </source>
</evidence>